<proteinExistence type="predicted"/>
<dbReference type="Proteomes" id="UP000515550">
    <property type="component" value="Chromosome PVBDA_08"/>
</dbReference>
<feature type="region of interest" description="Disordered" evidence="1">
    <location>
        <begin position="1"/>
        <end position="144"/>
    </location>
</feature>
<feature type="compositionally biased region" description="Polar residues" evidence="1">
    <location>
        <begin position="466"/>
        <end position="480"/>
    </location>
</feature>
<feature type="compositionally biased region" description="Polar residues" evidence="1">
    <location>
        <begin position="697"/>
        <end position="711"/>
    </location>
</feature>
<protein>
    <submittedName>
        <fullName evidence="2">Uncharacterized protein</fullName>
    </submittedName>
</protein>
<feature type="compositionally biased region" description="Basic and acidic residues" evidence="1">
    <location>
        <begin position="385"/>
        <end position="419"/>
    </location>
</feature>
<accession>A0A6V7S4K5</accession>
<sequence>MIFFKRRGNNNDNNKDEAKKYSNNKNEYTNDELEGRRNHEEKEVHLKKSERDEKASYNNNRSCSENSNAYNSSQNNLLAKDEKDKNRNSPDRHGRKYRSNSGTDNESSLTQNKFKNRDKSNGSSVNSYKNRRRRNSSYSNEQNYNDWKMKANHYEYKYVKDNEMYKRRGEDKFKNKDNDMTNMKNLSNDKYDNPDNRFSHGPKNKYPQKNYYNYNRQFFEKKEYDYYHQYPNKTYKNNYCQRDRNDSKHFYDYKKNNNKNSYYYNTERARERQFSRSLSNRETYKDEDKFYDTYKNDRYYESKPQYKFDSKKRRRDQSEMENENRKTYRKNERSNSYNSNQNDNESYKGNNHYIRDREGDKFSDRGSVYEKKEKYETENIENDEQLNRDKQEERDDSIHNGKNKKDSDKFNESGREESNHSSYNQDHSKKDNNYIDKEHNDERDSIHKEHSICDEEKDFESDKKYNNNASDKGSIKGSNESYREYDQDEHEYYSDRSDTTHENKKNIEYVYIKSEVKIHLDDDADLTNWVDFDEGDKNNESDCIHIKFRDFSLRSYVNSYQIFHRDEYEGNKYISDKDMNNENKNAYNKKYSDTHIPYDSKRSIDENNNDDEYTNLGIRGMENKKRKIEESYRGENVPNHMPHNYRKDSYYTESAMQYEKKKKIYEYEDRNRYKWDNKYEYENGRKNYDDSEKGNRRGSSNEGSRYSSTNRYENKRDYSKYYNNNRYPNDNNHMRRDNSINFETNTKIKKYNSINNDESHYTYYNKHDGYDKNNKYYSRKYERNREYRYSQDRYKHSQNDNNEIEEWRGRNYNAKKNDLTTEQSDEGDYFDLKNGTQHYGSNHSDIINEEKYEHSDLKSVPDKIINIINDMNSSYEIKGSIDLLNLNGVKSFQMPKDFNPIDEINSTHKFLEFLRKKQQAKKKWKTIAKNIVQEEFQILFNSINYEVNEAKIKHLSSSLATM</sequence>
<evidence type="ECO:0000313" key="3">
    <source>
        <dbReference type="Proteomes" id="UP000515550"/>
    </source>
</evidence>
<feature type="compositionally biased region" description="Basic and acidic residues" evidence="1">
    <location>
        <begin position="187"/>
        <end position="198"/>
    </location>
</feature>
<feature type="region of interest" description="Disordered" evidence="1">
    <location>
        <begin position="169"/>
        <end position="207"/>
    </location>
</feature>
<gene>
    <name evidence="2" type="ORF">PVBDA_0802390</name>
</gene>
<feature type="region of interest" description="Disordered" evidence="1">
    <location>
        <begin position="249"/>
        <end position="280"/>
    </location>
</feature>
<feature type="compositionally biased region" description="Low complexity" evidence="1">
    <location>
        <begin position="721"/>
        <end position="731"/>
    </location>
</feature>
<feature type="region of interest" description="Disordered" evidence="1">
    <location>
        <begin position="683"/>
        <end position="737"/>
    </location>
</feature>
<feature type="compositionally biased region" description="Polar residues" evidence="1">
    <location>
        <begin position="99"/>
        <end position="113"/>
    </location>
</feature>
<dbReference type="VEuPathDB" id="PlasmoDB:PVBDA_0802390"/>
<dbReference type="AlphaFoldDB" id="A0A6V7S4K5"/>
<feature type="compositionally biased region" description="Polar residues" evidence="1">
    <location>
        <begin position="334"/>
        <end position="349"/>
    </location>
</feature>
<feature type="compositionally biased region" description="Basic and acidic residues" evidence="1">
    <location>
        <begin position="590"/>
        <end position="605"/>
    </location>
</feature>
<feature type="region of interest" description="Disordered" evidence="1">
    <location>
        <begin position="586"/>
        <end position="611"/>
    </location>
</feature>
<feature type="compositionally biased region" description="Basic and acidic residues" evidence="1">
    <location>
        <begin position="353"/>
        <end position="377"/>
    </location>
</feature>
<evidence type="ECO:0000256" key="1">
    <source>
        <dbReference type="SAM" id="MobiDB-lite"/>
    </source>
</evidence>
<feature type="compositionally biased region" description="Basic and acidic residues" evidence="1">
    <location>
        <begin position="481"/>
        <end position="499"/>
    </location>
</feature>
<feature type="compositionally biased region" description="Basic and acidic residues" evidence="1">
    <location>
        <begin position="426"/>
        <end position="465"/>
    </location>
</feature>
<evidence type="ECO:0000313" key="2">
    <source>
        <dbReference type="EMBL" id="CAD2090299.1"/>
    </source>
</evidence>
<feature type="compositionally biased region" description="Basic and acidic residues" evidence="1">
    <location>
        <begin position="33"/>
        <end position="55"/>
    </location>
</feature>
<organism evidence="2 3">
    <name type="scientific">Plasmodium vinckei brucechwatti</name>
    <dbReference type="NCBI Taxonomy" id="119398"/>
    <lineage>
        <taxon>Eukaryota</taxon>
        <taxon>Sar</taxon>
        <taxon>Alveolata</taxon>
        <taxon>Apicomplexa</taxon>
        <taxon>Aconoidasida</taxon>
        <taxon>Haemosporida</taxon>
        <taxon>Plasmodiidae</taxon>
        <taxon>Plasmodium</taxon>
        <taxon>Plasmodium (Vinckeia)</taxon>
    </lineage>
</organism>
<feature type="compositionally biased region" description="Polar residues" evidence="1">
    <location>
        <begin position="56"/>
        <end position="77"/>
    </location>
</feature>
<feature type="compositionally biased region" description="Basic and acidic residues" evidence="1">
    <location>
        <begin position="683"/>
        <end position="695"/>
    </location>
</feature>
<dbReference type="EMBL" id="LR865386">
    <property type="protein sequence ID" value="CAD2090299.1"/>
    <property type="molecule type" value="Genomic_DNA"/>
</dbReference>
<feature type="region of interest" description="Disordered" evidence="1">
    <location>
        <begin position="302"/>
        <end position="499"/>
    </location>
</feature>
<feature type="compositionally biased region" description="Basic and acidic residues" evidence="1">
    <location>
        <begin position="169"/>
        <end position="179"/>
    </location>
</feature>
<feature type="compositionally biased region" description="Basic and acidic residues" evidence="1">
    <location>
        <begin position="79"/>
        <end position="92"/>
    </location>
</feature>
<name>A0A6V7S4K5_PLAVN</name>
<feature type="compositionally biased region" description="Basic and acidic residues" evidence="1">
    <location>
        <begin position="316"/>
        <end position="333"/>
    </location>
</feature>
<reference evidence="2 3" key="1">
    <citation type="submission" date="2020-08" db="EMBL/GenBank/DDBJ databases">
        <authorList>
            <person name="Ramaprasad A."/>
        </authorList>
    </citation>
    <scope>NUCLEOTIDE SEQUENCE [LARGE SCALE GENOMIC DNA]</scope>
</reference>